<evidence type="ECO:0000256" key="1">
    <source>
        <dbReference type="ARBA" id="ARBA00004241"/>
    </source>
</evidence>
<keyword evidence="6" id="KW-1185">Reference proteome</keyword>
<feature type="transmembrane region" description="Helical" evidence="4">
    <location>
        <begin position="12"/>
        <end position="36"/>
    </location>
</feature>
<dbReference type="EMBL" id="VJMZ01000001">
    <property type="protein sequence ID" value="TRM10494.1"/>
    <property type="molecule type" value="Genomic_DNA"/>
</dbReference>
<keyword evidence="2" id="KW-0178">Competence</keyword>
<protein>
    <submittedName>
        <fullName evidence="5">Prepilin-type N-terminal cleavage/methylation domain-containing protein</fullName>
    </submittedName>
</protein>
<gene>
    <name evidence="5" type="ORF">FH966_01465</name>
</gene>
<evidence type="ECO:0000313" key="6">
    <source>
        <dbReference type="Proteomes" id="UP000319280"/>
    </source>
</evidence>
<sequence>MFTHKLYNEQGVTLVELLAALALLSLLIVLSTGLIVSIGNNQQAANNDITLQQNTNVLISEMRKAYYNGSGEGELPFRTDTEKLRIKELKINGNTRSVDSPVEVDFDHPLHMKLTTASSDDQTVTVETTWRPSEGRDIVLKKPVTKPDTGNYDWVEKDVLPCYSTENIKLMEEFEAEGDDDEDEDDDDEDDDDDDEDDEENHCNRYDIQGALWLTEELEVEEESAVHVKKDLFADDEIEIDEGGVLSVEGSAVLQGEIGLDEDSLLKITESLWLTEELEIEEESTVHVKKDLFADDEVEIDEDGELYIEGNAEFRDEIDIEGKLCVKGSISPSSIKNDRHCSFD</sequence>
<keyword evidence="4" id="KW-1133">Transmembrane helix</keyword>
<keyword evidence="4" id="KW-0812">Transmembrane</keyword>
<proteinExistence type="predicted"/>
<name>A0A549YF28_9BACI</name>
<accession>A0A549YF28</accession>
<evidence type="ECO:0000256" key="4">
    <source>
        <dbReference type="SAM" id="Phobius"/>
    </source>
</evidence>
<feature type="compositionally biased region" description="Acidic residues" evidence="3">
    <location>
        <begin position="174"/>
        <end position="200"/>
    </location>
</feature>
<dbReference type="Pfam" id="PF07963">
    <property type="entry name" value="N_methyl"/>
    <property type="match status" value="1"/>
</dbReference>
<evidence type="ECO:0000313" key="5">
    <source>
        <dbReference type="EMBL" id="TRM10494.1"/>
    </source>
</evidence>
<dbReference type="GO" id="GO:0030420">
    <property type="term" value="P:establishment of competence for transformation"/>
    <property type="evidence" value="ECO:0007669"/>
    <property type="project" value="UniProtKB-KW"/>
</dbReference>
<dbReference type="RefSeq" id="WP_142789791.1">
    <property type="nucleotide sequence ID" value="NZ_VJMZ01000001.1"/>
</dbReference>
<dbReference type="AlphaFoldDB" id="A0A549YF28"/>
<dbReference type="PROSITE" id="PS00409">
    <property type="entry name" value="PROKAR_NTER_METHYL"/>
    <property type="match status" value="1"/>
</dbReference>
<dbReference type="NCBIfam" id="TIGR02532">
    <property type="entry name" value="IV_pilin_GFxxxE"/>
    <property type="match status" value="1"/>
</dbReference>
<dbReference type="Proteomes" id="UP000319280">
    <property type="component" value="Unassembled WGS sequence"/>
</dbReference>
<keyword evidence="4" id="KW-0472">Membrane</keyword>
<comment type="subcellular location">
    <subcellularLocation>
        <location evidence="1">Cell surface</location>
    </subcellularLocation>
</comment>
<reference evidence="5 6" key="1">
    <citation type="submission" date="2019-07" db="EMBL/GenBank/DDBJ databases">
        <title>Genomic analysis of Lentibacillus sp. NKC851-2.</title>
        <authorList>
            <person name="Oh Y.J."/>
        </authorList>
    </citation>
    <scope>NUCLEOTIDE SEQUENCE [LARGE SCALE GENOMIC DNA]</scope>
    <source>
        <strain evidence="5 6">NKC851-2</strain>
    </source>
</reference>
<feature type="region of interest" description="Disordered" evidence="3">
    <location>
        <begin position="174"/>
        <end position="204"/>
    </location>
</feature>
<organism evidence="5 6">
    <name type="scientific">Lentibacillus cibarius</name>
    <dbReference type="NCBI Taxonomy" id="2583219"/>
    <lineage>
        <taxon>Bacteria</taxon>
        <taxon>Bacillati</taxon>
        <taxon>Bacillota</taxon>
        <taxon>Bacilli</taxon>
        <taxon>Bacillales</taxon>
        <taxon>Bacillaceae</taxon>
        <taxon>Lentibacillus</taxon>
    </lineage>
</organism>
<dbReference type="GO" id="GO:0009986">
    <property type="term" value="C:cell surface"/>
    <property type="evidence" value="ECO:0007669"/>
    <property type="project" value="UniProtKB-SubCell"/>
</dbReference>
<evidence type="ECO:0000256" key="2">
    <source>
        <dbReference type="ARBA" id="ARBA00023287"/>
    </source>
</evidence>
<dbReference type="InterPro" id="IPR012902">
    <property type="entry name" value="N_methyl_site"/>
</dbReference>
<comment type="caution">
    <text evidence="5">The sequence shown here is derived from an EMBL/GenBank/DDBJ whole genome shotgun (WGS) entry which is preliminary data.</text>
</comment>
<evidence type="ECO:0000256" key="3">
    <source>
        <dbReference type="SAM" id="MobiDB-lite"/>
    </source>
</evidence>